<evidence type="ECO:0000256" key="1">
    <source>
        <dbReference type="SAM" id="MobiDB-lite"/>
    </source>
</evidence>
<reference evidence="2 3" key="1">
    <citation type="submission" date="2020-10" db="EMBL/GenBank/DDBJ databases">
        <title>Sequencing the genomes of 1000 actinobacteria strains.</title>
        <authorList>
            <person name="Klenk H.-P."/>
        </authorList>
    </citation>
    <scope>NUCLEOTIDE SEQUENCE [LARGE SCALE GENOMIC DNA]</scope>
    <source>
        <strain evidence="2 3">DSM 41803</strain>
    </source>
</reference>
<feature type="region of interest" description="Disordered" evidence="1">
    <location>
        <begin position="105"/>
        <end position="138"/>
    </location>
</feature>
<organism evidence="2 3">
    <name type="scientific">Streptomyces stelliscabiei</name>
    <dbReference type="NCBI Taxonomy" id="146820"/>
    <lineage>
        <taxon>Bacteria</taxon>
        <taxon>Bacillati</taxon>
        <taxon>Actinomycetota</taxon>
        <taxon>Actinomycetes</taxon>
        <taxon>Kitasatosporales</taxon>
        <taxon>Streptomycetaceae</taxon>
        <taxon>Streptomyces</taxon>
    </lineage>
</organism>
<feature type="region of interest" description="Disordered" evidence="1">
    <location>
        <begin position="164"/>
        <end position="217"/>
    </location>
</feature>
<protein>
    <submittedName>
        <fullName evidence="2">Uncharacterized protein</fullName>
    </submittedName>
</protein>
<feature type="compositionally biased region" description="Basic and acidic residues" evidence="1">
    <location>
        <begin position="177"/>
        <end position="190"/>
    </location>
</feature>
<dbReference type="Proteomes" id="UP000629287">
    <property type="component" value="Unassembled WGS sequence"/>
</dbReference>
<gene>
    <name evidence="2" type="ORF">H4687_005084</name>
</gene>
<sequence>MAQIKVLEAIAGADFSWAPGDIVVVTDEEAASWADGYRAVLLDSDRQDDGGKGVPSMVHQQPLVFGKDGQALNVIDATLEPIAPPAGQEDGPEWVRWSLTVSLPLLSSGPDQDDGGQGDDEDEEDGVSPAAPALFNPLEHSNREVLAYLDTADYEEALRVLDLEANEGQPPRAGIVKNRDKVLEAARNRDGGQAGAEKAAEASRGGGRSEQPETRSW</sequence>
<dbReference type="AlphaFoldDB" id="A0A8I0TRF5"/>
<evidence type="ECO:0000313" key="3">
    <source>
        <dbReference type="Proteomes" id="UP000629287"/>
    </source>
</evidence>
<name>A0A8I0TRF5_9ACTN</name>
<dbReference type="RefSeq" id="WP_046914920.1">
    <property type="nucleotide sequence ID" value="NZ_JADBGF010000001.1"/>
</dbReference>
<keyword evidence="3" id="KW-1185">Reference proteome</keyword>
<evidence type="ECO:0000313" key="2">
    <source>
        <dbReference type="EMBL" id="MBE1598955.1"/>
    </source>
</evidence>
<accession>A0A8I0TRF5</accession>
<comment type="caution">
    <text evidence="2">The sequence shown here is derived from an EMBL/GenBank/DDBJ whole genome shotgun (WGS) entry which is preliminary data.</text>
</comment>
<dbReference type="OrthoDB" id="4224765at2"/>
<feature type="compositionally biased region" description="Acidic residues" evidence="1">
    <location>
        <begin position="111"/>
        <end position="126"/>
    </location>
</feature>
<dbReference type="EMBL" id="JADBGF010000001">
    <property type="protein sequence ID" value="MBE1598955.1"/>
    <property type="molecule type" value="Genomic_DNA"/>
</dbReference>
<dbReference type="GeneID" id="86829642"/>
<proteinExistence type="predicted"/>